<reference evidence="2 3" key="1">
    <citation type="submission" date="2018-10" db="EMBL/GenBank/DDBJ databases">
        <title>A high-quality apple genome assembly.</title>
        <authorList>
            <person name="Hu J."/>
        </authorList>
    </citation>
    <scope>NUCLEOTIDE SEQUENCE [LARGE SCALE GENOMIC DNA]</scope>
    <source>
        <strain evidence="3">cv. HFTH1</strain>
        <tissue evidence="2">Young leaf</tissue>
    </source>
</reference>
<keyword evidence="3" id="KW-1185">Reference proteome</keyword>
<proteinExistence type="predicted"/>
<organism evidence="2 3">
    <name type="scientific">Malus domestica</name>
    <name type="common">Apple</name>
    <name type="synonym">Pyrus malus</name>
    <dbReference type="NCBI Taxonomy" id="3750"/>
    <lineage>
        <taxon>Eukaryota</taxon>
        <taxon>Viridiplantae</taxon>
        <taxon>Streptophyta</taxon>
        <taxon>Embryophyta</taxon>
        <taxon>Tracheophyta</taxon>
        <taxon>Spermatophyta</taxon>
        <taxon>Magnoliopsida</taxon>
        <taxon>eudicotyledons</taxon>
        <taxon>Gunneridae</taxon>
        <taxon>Pentapetalae</taxon>
        <taxon>rosids</taxon>
        <taxon>fabids</taxon>
        <taxon>Rosales</taxon>
        <taxon>Rosaceae</taxon>
        <taxon>Amygdaloideae</taxon>
        <taxon>Maleae</taxon>
        <taxon>Malus</taxon>
    </lineage>
</organism>
<evidence type="ECO:0000256" key="1">
    <source>
        <dbReference type="SAM" id="MobiDB-lite"/>
    </source>
</evidence>
<feature type="region of interest" description="Disordered" evidence="1">
    <location>
        <begin position="161"/>
        <end position="184"/>
    </location>
</feature>
<name>A0A498J4C9_MALDO</name>
<accession>A0A498J4C9</accession>
<evidence type="ECO:0000313" key="2">
    <source>
        <dbReference type="EMBL" id="RXH90468.1"/>
    </source>
</evidence>
<dbReference type="Proteomes" id="UP000290289">
    <property type="component" value="Chromosome 9"/>
</dbReference>
<gene>
    <name evidence="2" type="ORF">DVH24_035232</name>
</gene>
<comment type="caution">
    <text evidence="2">The sequence shown here is derived from an EMBL/GenBank/DDBJ whole genome shotgun (WGS) entry which is preliminary data.</text>
</comment>
<dbReference type="EMBL" id="RDQH01000335">
    <property type="protein sequence ID" value="RXH90468.1"/>
    <property type="molecule type" value="Genomic_DNA"/>
</dbReference>
<dbReference type="AlphaFoldDB" id="A0A498J4C9"/>
<evidence type="ECO:0000313" key="3">
    <source>
        <dbReference type="Proteomes" id="UP000290289"/>
    </source>
</evidence>
<protein>
    <submittedName>
        <fullName evidence="2">Uncharacterized protein</fullName>
    </submittedName>
</protein>
<sequence>MPVHPPQSPNPLINIYCPHYDEAAKNVIMKDVHFPFDLPGFDVNVMPPWSNEIGYVKHGSNGKQPCISGDSEKLMTNGKQPSISGDTVKIISSFFLGDSYRFDPIEICNDVHFDSDSDCTNTTRTRHPKKRYKAVKECAACEYVGGQEHCDWINHATGQAKQEAIPKGIQNAKSPSDDAYGKKS</sequence>
<feature type="compositionally biased region" description="Basic and acidic residues" evidence="1">
    <location>
        <begin position="175"/>
        <end position="184"/>
    </location>
</feature>